<dbReference type="EMBL" id="NGFP01000229">
    <property type="protein sequence ID" value="OUC91220.1"/>
    <property type="molecule type" value="Genomic_DNA"/>
</dbReference>
<proteinExistence type="predicted"/>
<gene>
    <name evidence="1" type="ORF">CA984_34555</name>
</gene>
<comment type="caution">
    <text evidence="1">The sequence shown here is derived from an EMBL/GenBank/DDBJ whole genome shotgun (WGS) entry which is preliminary data.</text>
</comment>
<dbReference type="RefSeq" id="WP_086577640.1">
    <property type="nucleotide sequence ID" value="NZ_NGFP01000229.1"/>
</dbReference>
<evidence type="ECO:0000313" key="1">
    <source>
        <dbReference type="EMBL" id="OUC91220.1"/>
    </source>
</evidence>
<reference evidence="1 2" key="1">
    <citation type="submission" date="2017-05" db="EMBL/GenBank/DDBJ databases">
        <title>Biotechnological potential of actinobacteria isolated from South African environments.</title>
        <authorList>
            <person name="Le Roes-Hill M."/>
            <person name="Prins A."/>
            <person name="Durrell K.A."/>
        </authorList>
    </citation>
    <scope>NUCLEOTIDE SEQUENCE [LARGE SCALE GENOMIC DNA]</scope>
    <source>
        <strain evidence="1">M26</strain>
    </source>
</reference>
<protein>
    <submittedName>
        <fullName evidence="1">Uncharacterized protein</fullName>
    </submittedName>
</protein>
<organism evidence="1 2">
    <name type="scientific">Streptosporangium minutum</name>
    <dbReference type="NCBI Taxonomy" id="569862"/>
    <lineage>
        <taxon>Bacteria</taxon>
        <taxon>Bacillati</taxon>
        <taxon>Actinomycetota</taxon>
        <taxon>Actinomycetes</taxon>
        <taxon>Streptosporangiales</taxon>
        <taxon>Streptosporangiaceae</taxon>
        <taxon>Streptosporangium</taxon>
    </lineage>
</organism>
<keyword evidence="2" id="KW-1185">Reference proteome</keyword>
<dbReference type="AlphaFoldDB" id="A0A243R9E7"/>
<dbReference type="Proteomes" id="UP000194761">
    <property type="component" value="Unassembled WGS sequence"/>
</dbReference>
<sequence>MTASSGPRSRSEIRDYLVDRLNHALRRPEMFGGETALLLLLDHLVYAERQDEAWAEERQAMESRGAFTPTGVTGAFRALVPGAYQCGVASVYAEFVRARGWLQADRVLTADEHESMRQKLSTWVAQDRVLSEVLETFGPPSVLFGGNNPLYGKTLGYLTDQAKEPMLFFHLWNGTDPEAESTWPPIYDEPVLLAVRYGTGPFRDTFTFTPEGHKRRPEAG</sequence>
<accession>A0A243R9E7</accession>
<name>A0A243R9E7_9ACTN</name>
<evidence type="ECO:0000313" key="2">
    <source>
        <dbReference type="Proteomes" id="UP000194761"/>
    </source>
</evidence>